<dbReference type="PANTHER" id="PTHR33498:SF1">
    <property type="entry name" value="TRANSPOSASE FOR INSERTION SEQUENCE ELEMENT IS1557"/>
    <property type="match status" value="1"/>
</dbReference>
<name>A0A7M2SE12_9ACTN</name>
<dbReference type="PROSITE" id="PS50531">
    <property type="entry name" value="HTH_IS21"/>
    <property type="match status" value="1"/>
</dbReference>
<evidence type="ECO:0000313" key="3">
    <source>
        <dbReference type="Proteomes" id="UP000594205"/>
    </source>
</evidence>
<dbReference type="NCBIfam" id="NF033550">
    <property type="entry name" value="transpos_ISL3"/>
    <property type="match status" value="1"/>
</dbReference>
<dbReference type="Gene3D" id="1.10.10.60">
    <property type="entry name" value="Homeodomain-like"/>
    <property type="match status" value="1"/>
</dbReference>
<dbReference type="EMBL" id="CP063373">
    <property type="protein sequence ID" value="QOV34566.1"/>
    <property type="molecule type" value="Genomic_DNA"/>
</dbReference>
<reference evidence="2 3" key="1">
    <citation type="submission" date="2020-10" db="EMBL/GenBank/DDBJ databases">
        <title>Streptomyces ferrugineus complate genome analysis.</title>
        <authorList>
            <person name="Anwar N."/>
        </authorList>
    </citation>
    <scope>NUCLEOTIDE SEQUENCE [LARGE SCALE GENOMIC DNA]</scope>
    <source>
        <strain evidence="2 3">CCTCC AA2014009</strain>
    </source>
</reference>
<proteinExistence type="predicted"/>
<dbReference type="Pfam" id="PF13551">
    <property type="entry name" value="HTH_29"/>
    <property type="match status" value="1"/>
</dbReference>
<organism evidence="2 3">
    <name type="scientific">Streptomyces ferrugineus</name>
    <dbReference type="NCBI Taxonomy" id="1413221"/>
    <lineage>
        <taxon>Bacteria</taxon>
        <taxon>Bacillati</taxon>
        <taxon>Actinomycetota</taxon>
        <taxon>Actinomycetes</taxon>
        <taxon>Kitasatosporales</taxon>
        <taxon>Streptomycetaceae</taxon>
        <taxon>Streptomyces</taxon>
    </lineage>
</organism>
<accession>A0A7M2SE12</accession>
<dbReference type="Pfam" id="PF01610">
    <property type="entry name" value="DDE_Tnp_ISL3"/>
    <property type="match status" value="2"/>
</dbReference>
<dbReference type="InterPro" id="IPR017894">
    <property type="entry name" value="HTH_IS21_transposase_type"/>
</dbReference>
<dbReference type="AlphaFoldDB" id="A0A7M2SE12"/>
<dbReference type="Proteomes" id="UP000594205">
    <property type="component" value="Chromosome"/>
</dbReference>
<dbReference type="InterPro" id="IPR047951">
    <property type="entry name" value="Transpos_ISL3"/>
</dbReference>
<evidence type="ECO:0000313" key="2">
    <source>
        <dbReference type="EMBL" id="QOV34566.1"/>
    </source>
</evidence>
<protein>
    <submittedName>
        <fullName evidence="2">ISL3 family transposase</fullName>
    </submittedName>
</protein>
<evidence type="ECO:0000259" key="1">
    <source>
        <dbReference type="PROSITE" id="PS50531"/>
    </source>
</evidence>
<keyword evidence="3" id="KW-1185">Reference proteome</keyword>
<dbReference type="KEGG" id="sfeu:IM697_31235"/>
<gene>
    <name evidence="2" type="ORF">IM697_31235</name>
</gene>
<feature type="domain" description="HTH IS21-type" evidence="1">
    <location>
        <begin position="240"/>
        <end position="304"/>
    </location>
</feature>
<dbReference type="RefSeq" id="WP_194039438.1">
    <property type="nucleotide sequence ID" value="NZ_CP063373.1"/>
</dbReference>
<dbReference type="InterPro" id="IPR002560">
    <property type="entry name" value="Transposase_DDE"/>
</dbReference>
<dbReference type="PANTHER" id="PTHR33498">
    <property type="entry name" value="TRANSPOSASE FOR INSERTION SEQUENCE ELEMENT IS1557"/>
    <property type="match status" value="1"/>
</dbReference>
<sequence>MHSTYQRTLQERPLGPRRVIVRLRVRRFFCDRRSCSRKTFVEQVGGLTERHRRSSVGLTGWLRSIAVELGGRPAARLCRRLRLAAGRTRLLRLLKAPAVPDRAPRVLGVDEFAFRKGCTYGTVLVDAEAGRVVDVLPDRSSETFAAWLQDHPGAEIICRDRATAYTKAIKEAAPGALEVADRWHLLQNLSAAVEKTCHQHRDCLRKHPGQEPELTVPEPVSMKLPVPELPRTQIIERTRHRYEDVHRLVDEGWTISAIARRLNLDRKTVRRFRDTDLDQLLVSARDRRPNGVLEPFKAYLNARFIKTQGQVSGTRLFHEIHERGYRGSRQVVRKHLAALRAGTAEPVRADIPSPRKITSWIMRPRETLTESQDQRLLQVRLACSDISRACDLARAFADLVRHRRGYLLLEWIRQAEQDAPKPMQGFAGFLRQDLDAVIAGLTPPWSSGVVKGHVNRVKTLKRAMYGRASFELLRTRILTQP</sequence>